<comment type="caution">
    <text evidence="1">The sequence shown here is derived from an EMBL/GenBank/DDBJ whole genome shotgun (WGS) entry which is preliminary data.</text>
</comment>
<dbReference type="Proteomes" id="UP000742560">
    <property type="component" value="Unassembled WGS sequence"/>
</dbReference>
<reference evidence="1" key="1">
    <citation type="submission" date="2021-01" db="EMBL/GenBank/DDBJ databases">
        <title>Genomic Encyclopedia of Type Strains, Phase IV (KMG-V): Genome sequencing to study the core and pangenomes of soil and plant-associated prokaryotes.</title>
        <authorList>
            <person name="Whitman W."/>
        </authorList>
    </citation>
    <scope>NUCLEOTIDE SEQUENCE</scope>
    <source>
        <strain evidence="1">RC</strain>
    </source>
</reference>
<proteinExistence type="predicted"/>
<gene>
    <name evidence="1" type="ORF">HNP85_000059</name>
    <name evidence="2" type="ORF">J2745_001564</name>
</gene>
<sequence length="63" mass="7293">MKFSELDIVRTKKDIPEEGIRKGDIGAIIIAFTKPKEAYEVEFVDENNNSKQHVFLPDEIEKE</sequence>
<evidence type="ECO:0000313" key="3">
    <source>
        <dbReference type="Proteomes" id="UP000722095"/>
    </source>
</evidence>
<reference evidence="2" key="2">
    <citation type="submission" date="2021-03" db="EMBL/GenBank/DDBJ databases">
        <title>Genomic Encyclopedia of Type Strains, Phase IV (KMG-IV): sequencing the most valuable type-strain genomes for metagenomic binning, comparative biology and taxonomic classification.</title>
        <authorList>
            <person name="Goeker M."/>
        </authorList>
    </citation>
    <scope>NUCLEOTIDE SEQUENCE</scope>
    <source>
        <strain evidence="2">DSM 2771</strain>
    </source>
</reference>
<evidence type="ECO:0008006" key="4">
    <source>
        <dbReference type="Google" id="ProtNLM"/>
    </source>
</evidence>
<dbReference type="AlphaFoldDB" id="A0A8T4CJ55"/>
<protein>
    <recommendedName>
        <fullName evidence="4">DUF4926 domain-containing protein</fullName>
    </recommendedName>
</protein>
<evidence type="ECO:0000313" key="1">
    <source>
        <dbReference type="EMBL" id="MBM7408387.1"/>
    </source>
</evidence>
<accession>A0A8T4CJ55</accession>
<evidence type="ECO:0000313" key="2">
    <source>
        <dbReference type="EMBL" id="MBP2220057.1"/>
    </source>
</evidence>
<dbReference type="Pfam" id="PF16277">
    <property type="entry name" value="DUF4926"/>
    <property type="match status" value="1"/>
</dbReference>
<name>A0A8T4CJ55_METMI</name>
<dbReference type="EMBL" id="JAFBBC010000001">
    <property type="protein sequence ID" value="MBM7408387.1"/>
    <property type="molecule type" value="Genomic_DNA"/>
</dbReference>
<dbReference type="InterPro" id="IPR032568">
    <property type="entry name" value="DUF4926"/>
</dbReference>
<dbReference type="Proteomes" id="UP000722095">
    <property type="component" value="Unassembled WGS sequence"/>
</dbReference>
<organism evidence="1 3">
    <name type="scientific">Methanococcus maripaludis</name>
    <name type="common">Methanococcus deltae</name>
    <dbReference type="NCBI Taxonomy" id="39152"/>
    <lineage>
        <taxon>Archaea</taxon>
        <taxon>Methanobacteriati</taxon>
        <taxon>Methanobacteriota</taxon>
        <taxon>Methanomada group</taxon>
        <taxon>Methanococci</taxon>
        <taxon>Methanococcales</taxon>
        <taxon>Methanococcaceae</taxon>
        <taxon>Methanococcus</taxon>
    </lineage>
</organism>
<dbReference type="EMBL" id="JAGINF010000006">
    <property type="protein sequence ID" value="MBP2220057.1"/>
    <property type="molecule type" value="Genomic_DNA"/>
</dbReference>
<dbReference type="RefSeq" id="WP_204936371.1">
    <property type="nucleotide sequence ID" value="NZ_JAFBBC010000001.1"/>
</dbReference>